<proteinExistence type="predicted"/>
<dbReference type="PATRIC" id="fig|1679170.3.peg.3764"/>
<evidence type="ECO:0000313" key="6">
    <source>
        <dbReference type="Proteomes" id="UP000037146"/>
    </source>
</evidence>
<evidence type="ECO:0000256" key="2">
    <source>
        <dbReference type="ARBA" id="ARBA00023125"/>
    </source>
</evidence>
<dbReference type="Proteomes" id="UP000037146">
    <property type="component" value="Unassembled WGS sequence"/>
</dbReference>
<dbReference type="InterPro" id="IPR001647">
    <property type="entry name" value="HTH_TetR"/>
</dbReference>
<dbReference type="OrthoDB" id="9810250at2"/>
<dbReference type="PANTHER" id="PTHR43479:SF23">
    <property type="entry name" value="HTH TETR-TYPE DOMAIN-CONTAINING PROTEIN"/>
    <property type="match status" value="1"/>
</dbReference>
<dbReference type="InterPro" id="IPR050624">
    <property type="entry name" value="HTH-type_Tx_Regulator"/>
</dbReference>
<evidence type="ECO:0000259" key="4">
    <source>
        <dbReference type="PROSITE" id="PS50977"/>
    </source>
</evidence>
<keyword evidence="2 3" id="KW-0238">DNA-binding</keyword>
<sequence>MPKVDRRIMKTKEAINNAFIQLMSERDFNKITINDISERANINRGTIYLHYTDKFDLLDKCIDEHLGNMLNFCTSTKTGEERLNIFHSLLPMFKYFEENYLLYSSMLSNKGISCFHDKMIRMSINGINELINTGKINQEYNKDVDIQFMASAFVGTVEWWIKNDMPHSPQFMAQQLWNIFERNQLFNP</sequence>
<keyword evidence="1" id="KW-0678">Repressor</keyword>
<feature type="DNA-binding region" description="H-T-H motif" evidence="3">
    <location>
        <begin position="32"/>
        <end position="51"/>
    </location>
</feature>
<dbReference type="Pfam" id="PF14278">
    <property type="entry name" value="TetR_C_8"/>
    <property type="match status" value="1"/>
</dbReference>
<dbReference type="PROSITE" id="PS50977">
    <property type="entry name" value="HTH_TETR_2"/>
    <property type="match status" value="1"/>
</dbReference>
<dbReference type="STRING" id="1679170.AC625_16560"/>
<evidence type="ECO:0000256" key="3">
    <source>
        <dbReference type="PROSITE-ProRule" id="PRU00335"/>
    </source>
</evidence>
<dbReference type="PANTHER" id="PTHR43479">
    <property type="entry name" value="ACREF/ENVCD OPERON REPRESSOR-RELATED"/>
    <property type="match status" value="1"/>
</dbReference>
<reference evidence="6" key="1">
    <citation type="submission" date="2015-07" db="EMBL/GenBank/DDBJ databases">
        <title>Genome sequencing project for genomic taxonomy and phylogenomics of Bacillus-like bacteria.</title>
        <authorList>
            <person name="Liu B."/>
            <person name="Wang J."/>
            <person name="Zhu Y."/>
            <person name="Liu G."/>
            <person name="Chen Q."/>
            <person name="Chen Z."/>
            <person name="Lan J."/>
            <person name="Che J."/>
            <person name="Ge C."/>
            <person name="Shi H."/>
            <person name="Pan Z."/>
            <person name="Liu X."/>
        </authorList>
    </citation>
    <scope>NUCLEOTIDE SEQUENCE [LARGE SCALE GENOMIC DNA]</scope>
    <source>
        <strain evidence="6">FJAT-27997</strain>
    </source>
</reference>
<keyword evidence="6" id="KW-1185">Reference proteome</keyword>
<gene>
    <name evidence="5" type="ORF">AC625_16560</name>
</gene>
<dbReference type="InterPro" id="IPR009057">
    <property type="entry name" value="Homeodomain-like_sf"/>
</dbReference>
<dbReference type="InterPro" id="IPR039532">
    <property type="entry name" value="TetR_C_Firmicutes"/>
</dbReference>
<evidence type="ECO:0000313" key="5">
    <source>
        <dbReference type="EMBL" id="KMY50939.1"/>
    </source>
</evidence>
<organism evidence="5 6">
    <name type="scientific">Peribacillus loiseleuriae</name>
    <dbReference type="NCBI Taxonomy" id="1679170"/>
    <lineage>
        <taxon>Bacteria</taxon>
        <taxon>Bacillati</taxon>
        <taxon>Bacillota</taxon>
        <taxon>Bacilli</taxon>
        <taxon>Bacillales</taxon>
        <taxon>Bacillaceae</taxon>
        <taxon>Peribacillus</taxon>
    </lineage>
</organism>
<dbReference type="GO" id="GO:0003677">
    <property type="term" value="F:DNA binding"/>
    <property type="evidence" value="ECO:0007669"/>
    <property type="project" value="UniProtKB-UniRule"/>
</dbReference>
<evidence type="ECO:0000256" key="1">
    <source>
        <dbReference type="ARBA" id="ARBA00022491"/>
    </source>
</evidence>
<dbReference type="RefSeq" id="WP_049682287.1">
    <property type="nucleotide sequence ID" value="NZ_LFZW01000001.1"/>
</dbReference>
<name>A0A0K9GW66_9BACI</name>
<feature type="domain" description="HTH tetR-type" evidence="4">
    <location>
        <begin position="9"/>
        <end position="69"/>
    </location>
</feature>
<protein>
    <submittedName>
        <fullName evidence="5">TetR family transcriptional regulator</fullName>
    </submittedName>
</protein>
<accession>A0A0K9GW66</accession>
<dbReference type="Gene3D" id="1.10.357.10">
    <property type="entry name" value="Tetracycline Repressor, domain 2"/>
    <property type="match status" value="1"/>
</dbReference>
<dbReference type="SUPFAM" id="SSF46689">
    <property type="entry name" value="Homeodomain-like"/>
    <property type="match status" value="1"/>
</dbReference>
<comment type="caution">
    <text evidence="5">The sequence shown here is derived from an EMBL/GenBank/DDBJ whole genome shotgun (WGS) entry which is preliminary data.</text>
</comment>
<dbReference type="Pfam" id="PF00440">
    <property type="entry name" value="TetR_N"/>
    <property type="match status" value="1"/>
</dbReference>
<dbReference type="AlphaFoldDB" id="A0A0K9GW66"/>
<dbReference type="EMBL" id="LFZW01000001">
    <property type="protein sequence ID" value="KMY50939.1"/>
    <property type="molecule type" value="Genomic_DNA"/>
</dbReference>